<dbReference type="Proteomes" id="UP000075515">
    <property type="component" value="Unassembled WGS sequence"/>
</dbReference>
<reference evidence="3 4" key="1">
    <citation type="submission" date="2014-02" db="EMBL/GenBank/DDBJ databases">
        <title>The small core and large imbalanced accessory genome model reveals a collaborative survival strategy of Sorangium cellulosum strains in nature.</title>
        <authorList>
            <person name="Han K."/>
            <person name="Peng R."/>
            <person name="Blom J."/>
            <person name="Li Y.-Z."/>
        </authorList>
    </citation>
    <scope>NUCLEOTIDE SEQUENCE [LARGE SCALE GENOMIC DNA]</scope>
    <source>
        <strain evidence="3 4">So0149</strain>
    </source>
</reference>
<evidence type="ECO:0000313" key="3">
    <source>
        <dbReference type="EMBL" id="KYG00984.1"/>
    </source>
</evidence>
<comment type="caution">
    <text evidence="3">The sequence shown here is derived from an EMBL/GenBank/DDBJ whole genome shotgun (WGS) entry which is preliminary data.</text>
</comment>
<sequence>MKTTENRAGRGARKSPKRAEIVREYGPFPGTPRIHGVTYDGQNVWFARTEKLAAIDPASGEVVRELDVAAHAGTAFDGEHLWQLVEDRIQKVDPKTGRVLGSIPAPAQGRDSGLTWAEGTLWVGEYRARKIHQIDAKTGAILRTIESDRFVTGVSWVDGELWHGAQEGEESEIRRVDPGSGEVLDRLEMPEGVAVTGLEGDRKDLFFCGGETSGKVRAVRRPTARAQR</sequence>
<dbReference type="EMBL" id="JEMC01000935">
    <property type="protein sequence ID" value="KYG00984.1"/>
    <property type="molecule type" value="Genomic_DNA"/>
</dbReference>
<dbReference type="InterPro" id="IPR002372">
    <property type="entry name" value="PQQ_rpt_dom"/>
</dbReference>
<proteinExistence type="predicted"/>
<dbReference type="SUPFAM" id="SSF50969">
    <property type="entry name" value="YVTN repeat-like/Quinoprotein amine dehydrogenase"/>
    <property type="match status" value="1"/>
</dbReference>
<protein>
    <submittedName>
        <fullName evidence="3">Glutamine cyclotransferase</fullName>
    </submittedName>
</protein>
<dbReference type="Pfam" id="PF13360">
    <property type="entry name" value="PQQ_2"/>
    <property type="match status" value="1"/>
</dbReference>
<keyword evidence="3" id="KW-0808">Transferase</keyword>
<accession>A0A150T894</accession>
<feature type="region of interest" description="Disordered" evidence="1">
    <location>
        <begin position="1"/>
        <end position="20"/>
    </location>
</feature>
<evidence type="ECO:0000256" key="1">
    <source>
        <dbReference type="SAM" id="MobiDB-lite"/>
    </source>
</evidence>
<gene>
    <name evidence="3" type="ORF">BE18_33420</name>
</gene>
<name>A0A150T894_SORCE</name>
<evidence type="ECO:0000259" key="2">
    <source>
        <dbReference type="Pfam" id="PF13360"/>
    </source>
</evidence>
<dbReference type="InterPro" id="IPR015943">
    <property type="entry name" value="WD40/YVTN_repeat-like_dom_sf"/>
</dbReference>
<dbReference type="AlphaFoldDB" id="A0A150T894"/>
<dbReference type="Gene3D" id="2.130.10.10">
    <property type="entry name" value="YVTN repeat-like/Quinoprotein amine dehydrogenase"/>
    <property type="match status" value="1"/>
</dbReference>
<organism evidence="3 4">
    <name type="scientific">Sorangium cellulosum</name>
    <name type="common">Polyangium cellulosum</name>
    <dbReference type="NCBI Taxonomy" id="56"/>
    <lineage>
        <taxon>Bacteria</taxon>
        <taxon>Pseudomonadati</taxon>
        <taxon>Myxococcota</taxon>
        <taxon>Polyangia</taxon>
        <taxon>Polyangiales</taxon>
        <taxon>Polyangiaceae</taxon>
        <taxon>Sorangium</taxon>
    </lineage>
</organism>
<feature type="domain" description="Pyrrolo-quinoline quinone repeat" evidence="2">
    <location>
        <begin position="87"/>
        <end position="220"/>
    </location>
</feature>
<dbReference type="InterPro" id="IPR011044">
    <property type="entry name" value="Quino_amine_DH_bsu"/>
</dbReference>
<evidence type="ECO:0000313" key="4">
    <source>
        <dbReference type="Proteomes" id="UP000075515"/>
    </source>
</evidence>
<dbReference type="GO" id="GO:0016740">
    <property type="term" value="F:transferase activity"/>
    <property type="evidence" value="ECO:0007669"/>
    <property type="project" value="UniProtKB-KW"/>
</dbReference>